<name>A0ABN3FR75_9ACTN</name>
<keyword evidence="3" id="KW-1185">Reference proteome</keyword>
<comment type="caution">
    <text evidence="2">The sequence shown here is derived from an EMBL/GenBank/DDBJ whole genome shotgun (WGS) entry which is preliminary data.</text>
</comment>
<dbReference type="InterPro" id="IPR001387">
    <property type="entry name" value="Cro/C1-type_HTH"/>
</dbReference>
<dbReference type="SMART" id="SM00382">
    <property type="entry name" value="AAA"/>
    <property type="match status" value="1"/>
</dbReference>
<protein>
    <submittedName>
        <fullName evidence="2">Tetratricopeptide repeat protein</fullName>
    </submittedName>
</protein>
<proteinExistence type="predicted"/>
<gene>
    <name evidence="2" type="ORF">GCM10010170_016000</name>
</gene>
<dbReference type="CDD" id="cd00093">
    <property type="entry name" value="HTH_XRE"/>
    <property type="match status" value="1"/>
</dbReference>
<dbReference type="InterPro" id="IPR003593">
    <property type="entry name" value="AAA+_ATPase"/>
</dbReference>
<dbReference type="Gene3D" id="3.40.50.300">
    <property type="entry name" value="P-loop containing nucleotide triphosphate hydrolases"/>
    <property type="match status" value="1"/>
</dbReference>
<dbReference type="Pfam" id="PF13560">
    <property type="entry name" value="HTH_31"/>
    <property type="match status" value="1"/>
</dbReference>
<evidence type="ECO:0000259" key="1">
    <source>
        <dbReference type="PROSITE" id="PS50943"/>
    </source>
</evidence>
<reference evidence="2 3" key="1">
    <citation type="journal article" date="2019" name="Int. J. Syst. Evol. Microbiol.">
        <title>The Global Catalogue of Microorganisms (GCM) 10K type strain sequencing project: providing services to taxonomists for standard genome sequencing and annotation.</title>
        <authorList>
            <consortium name="The Broad Institute Genomics Platform"/>
            <consortium name="The Broad Institute Genome Sequencing Center for Infectious Disease"/>
            <person name="Wu L."/>
            <person name="Ma J."/>
        </authorList>
    </citation>
    <scope>NUCLEOTIDE SEQUENCE [LARGE SCALE GENOMIC DNA]</scope>
    <source>
        <strain evidence="2 3">JCM 3272</strain>
    </source>
</reference>
<dbReference type="InterPro" id="IPR058852">
    <property type="entry name" value="HTH_77"/>
</dbReference>
<accession>A0ABN3FR75</accession>
<dbReference type="Pfam" id="PF25872">
    <property type="entry name" value="HTH_77"/>
    <property type="match status" value="1"/>
</dbReference>
<sequence length="770" mass="80042">MTDVRPGAFGVLLRQWRERRALTQEELAARAGLTVNAIGGLERGVRRRPYPHTVRALADALGLTEAEFEELTASAAAPAVAPPASRLIGRDEEAAEVLGLLSARRLVTLTGPGGVGKTSLALDVAARSAGQFPHGHVVVELAALRDPARQRDPARERDPARLLEEVAGRLGMPERRRGPLLDALAAHLAGRRLLLVLDNLEHLPGAADAVAALVAACPDLVVLATSRSPLRIRAEHEVVVEPLEGPDAWALDDPASVAGAPAVAMFLDRAAAMGAPLTVTAANAPTIAAICWRLDGLPLALELAAARARLLEPAALLERLDEAMSAGALRDLPERQQTVRDTVDWSHDLLDADQRRLFARLAAFRAPFTVEAAEAVGGTGLTGLTALVEQSLLTRVPPEADGRTRLRMLEPIRQYARQRLAASPDAAPTADRHAEHFLAEALEAAGDLRGPGLIGRLDGLERSHADLAAAAGHLLAAGRAAEVADLVWAVWPYLALRAHATEALGWLGPALSSGRPVAPALAASGVLSYALGDLDRAWADTTAALRAGVSVETAALAGLVAAFVGDGPGARRVVAAVAEPDGTAPDEPADRWAWALLLGVRAQVAILAADLAAAGRRLEEAERVARGTDNAFAIALVLNMRATVTEAEGDLPATAGLLAESVTRSAAAGSRWTLAYALPALAAAAHRLGDPRAAAVLLGAAATVTGEPAAPSSGEAGRVPADRRAARAEAAALRAALGEEGFRAAFEEGRLLPLERVAELARGVRPPGRG</sequence>
<dbReference type="PRINTS" id="PR00364">
    <property type="entry name" value="DISEASERSIST"/>
</dbReference>
<dbReference type="RefSeq" id="WP_344611610.1">
    <property type="nucleotide sequence ID" value="NZ_BAAARV010000016.1"/>
</dbReference>
<dbReference type="PROSITE" id="PS50943">
    <property type="entry name" value="HTH_CROC1"/>
    <property type="match status" value="1"/>
</dbReference>
<dbReference type="SUPFAM" id="SSF52540">
    <property type="entry name" value="P-loop containing nucleoside triphosphate hydrolases"/>
    <property type="match status" value="1"/>
</dbReference>
<dbReference type="PANTHER" id="PTHR47691">
    <property type="entry name" value="REGULATOR-RELATED"/>
    <property type="match status" value="1"/>
</dbReference>
<dbReference type="PANTHER" id="PTHR47691:SF3">
    <property type="entry name" value="HTH-TYPE TRANSCRIPTIONAL REGULATOR RV0890C-RELATED"/>
    <property type="match status" value="1"/>
</dbReference>
<dbReference type="SMART" id="SM00530">
    <property type="entry name" value="HTH_XRE"/>
    <property type="match status" value="1"/>
</dbReference>
<dbReference type="Gene3D" id="1.10.260.40">
    <property type="entry name" value="lambda repressor-like DNA-binding domains"/>
    <property type="match status" value="1"/>
</dbReference>
<dbReference type="SUPFAM" id="SSF47413">
    <property type="entry name" value="lambda repressor-like DNA-binding domains"/>
    <property type="match status" value="1"/>
</dbReference>
<dbReference type="InterPro" id="IPR049945">
    <property type="entry name" value="AAA_22"/>
</dbReference>
<feature type="domain" description="HTH cro/C1-type" evidence="1">
    <location>
        <begin position="13"/>
        <end position="68"/>
    </location>
</feature>
<dbReference type="InterPro" id="IPR027417">
    <property type="entry name" value="P-loop_NTPase"/>
</dbReference>
<dbReference type="EMBL" id="BAAARV010000016">
    <property type="protein sequence ID" value="GAA2335890.1"/>
    <property type="molecule type" value="Genomic_DNA"/>
</dbReference>
<evidence type="ECO:0000313" key="2">
    <source>
        <dbReference type="EMBL" id="GAA2335890.1"/>
    </source>
</evidence>
<organism evidence="2 3">
    <name type="scientific">Dactylosporangium salmoneum</name>
    <dbReference type="NCBI Taxonomy" id="53361"/>
    <lineage>
        <taxon>Bacteria</taxon>
        <taxon>Bacillati</taxon>
        <taxon>Actinomycetota</taxon>
        <taxon>Actinomycetes</taxon>
        <taxon>Micromonosporales</taxon>
        <taxon>Micromonosporaceae</taxon>
        <taxon>Dactylosporangium</taxon>
    </lineage>
</organism>
<dbReference type="InterPro" id="IPR010982">
    <property type="entry name" value="Lambda_DNA-bd_dom_sf"/>
</dbReference>
<dbReference type="Pfam" id="PF13401">
    <property type="entry name" value="AAA_22"/>
    <property type="match status" value="1"/>
</dbReference>
<dbReference type="Proteomes" id="UP001501444">
    <property type="component" value="Unassembled WGS sequence"/>
</dbReference>
<evidence type="ECO:0000313" key="3">
    <source>
        <dbReference type="Proteomes" id="UP001501444"/>
    </source>
</evidence>